<dbReference type="InterPro" id="IPR003697">
    <property type="entry name" value="Maf-like"/>
</dbReference>
<dbReference type="EMBL" id="JABGBN010000004">
    <property type="protein sequence ID" value="NOL51884.1"/>
    <property type="molecule type" value="Genomic_DNA"/>
</dbReference>
<dbReference type="EC" id="3.6.1.-" evidence="5"/>
<dbReference type="Proteomes" id="UP000537862">
    <property type="component" value="Unassembled WGS sequence"/>
</dbReference>
<dbReference type="PANTHER" id="PTHR43213:SF10">
    <property type="entry name" value="7-METHYL-GTP PYROPHOSPHATASE"/>
    <property type="match status" value="1"/>
</dbReference>
<evidence type="ECO:0000256" key="3">
    <source>
        <dbReference type="ARBA" id="ARBA00022801"/>
    </source>
</evidence>
<feature type="site" description="Important for substrate specificity" evidence="5">
    <location>
        <position position="74"/>
    </location>
</feature>
<dbReference type="PIRSF" id="PIRSF006305">
    <property type="entry name" value="Maf"/>
    <property type="match status" value="1"/>
</dbReference>
<comment type="caution">
    <text evidence="5">Lacks conserved residue(s) required for the propagation of feature annotation.</text>
</comment>
<feature type="site" description="Important for substrate specificity" evidence="5">
    <location>
        <position position="16"/>
    </location>
</feature>
<evidence type="ECO:0000256" key="4">
    <source>
        <dbReference type="ARBA" id="ARBA00023080"/>
    </source>
</evidence>
<dbReference type="GO" id="GO:0005737">
    <property type="term" value="C:cytoplasm"/>
    <property type="evidence" value="ECO:0007669"/>
    <property type="project" value="UniProtKB-SubCell"/>
</dbReference>
<evidence type="ECO:0000313" key="7">
    <source>
        <dbReference type="Proteomes" id="UP000537862"/>
    </source>
</evidence>
<dbReference type="AlphaFoldDB" id="A0A849P6D1"/>
<dbReference type="Pfam" id="PF02545">
    <property type="entry name" value="Maf"/>
    <property type="match status" value="1"/>
</dbReference>
<keyword evidence="7" id="KW-1185">Reference proteome</keyword>
<proteinExistence type="inferred from homology"/>
<keyword evidence="4 5" id="KW-0546">Nucleotide metabolism</keyword>
<gene>
    <name evidence="6" type="primary">maf</name>
    <name evidence="6" type="ORF">HKX39_06840</name>
</gene>
<accession>A0A849P6D1</accession>
<comment type="similarity">
    <text evidence="5">Belongs to the Maf family. YceF subfamily.</text>
</comment>
<evidence type="ECO:0000256" key="1">
    <source>
        <dbReference type="ARBA" id="ARBA00004496"/>
    </source>
</evidence>
<comment type="caution">
    <text evidence="6">The sequence shown here is derived from an EMBL/GenBank/DDBJ whole genome shotgun (WGS) entry which is preliminary data.</text>
</comment>
<dbReference type="PANTHER" id="PTHR43213">
    <property type="entry name" value="BIFUNCTIONAL DTTP/UTP PYROPHOSPHATASE/METHYLTRANSFERASE PROTEIN-RELATED"/>
    <property type="match status" value="1"/>
</dbReference>
<evidence type="ECO:0000256" key="5">
    <source>
        <dbReference type="HAMAP-Rule" id="MF_00528"/>
    </source>
</evidence>
<keyword evidence="3 5" id="KW-0378">Hydrolase</keyword>
<dbReference type="InterPro" id="IPR029001">
    <property type="entry name" value="ITPase-like_fam"/>
</dbReference>
<dbReference type="RefSeq" id="WP_171680577.1">
    <property type="nucleotide sequence ID" value="NZ_JABGBN010000004.1"/>
</dbReference>
<dbReference type="NCBIfam" id="TIGR00172">
    <property type="entry name" value="maf"/>
    <property type="match status" value="1"/>
</dbReference>
<feature type="site" description="Important for substrate specificity" evidence="5">
    <location>
        <position position="156"/>
    </location>
</feature>
<dbReference type="SUPFAM" id="SSF52972">
    <property type="entry name" value="ITPase-like"/>
    <property type="match status" value="1"/>
</dbReference>
<keyword evidence="2 5" id="KW-0963">Cytoplasm</keyword>
<evidence type="ECO:0000313" key="6">
    <source>
        <dbReference type="EMBL" id="NOL51884.1"/>
    </source>
</evidence>
<feature type="active site" description="Proton acceptor" evidence="5">
    <location>
        <position position="73"/>
    </location>
</feature>
<sequence length="200" mass="21721">MQNSTFSLILASSSKYRKMMLERFQLPFTTHSPNIDESPKPSESPVELAIRLSIEKAQAISRQFPGAIVIGSDQVATLGDSPIGKPGSFVKAQQQLAQLSGQHVQFHSALAVTNGEKLLHTNVITHCYFRELSSAEIDHYLTVEQPFDTAGSAKAEALGITLMERMTSDDPTAIIGLPLIALAKMLREFGINPTLQASAL</sequence>
<name>A0A849P6D1_9BURK</name>
<reference evidence="6 7" key="1">
    <citation type="submission" date="2020-05" db="EMBL/GenBank/DDBJ databases">
        <authorList>
            <person name="Niu N."/>
        </authorList>
    </citation>
    <scope>NUCLEOTIDE SEQUENCE [LARGE SCALE GENOMIC DNA]</scope>
    <source>
        <strain evidence="6 7">3340-03</strain>
    </source>
</reference>
<dbReference type="CDD" id="cd00555">
    <property type="entry name" value="Maf"/>
    <property type="match status" value="1"/>
</dbReference>
<comment type="subcellular location">
    <subcellularLocation>
        <location evidence="1 5">Cytoplasm</location>
    </subcellularLocation>
</comment>
<comment type="catalytic activity">
    <reaction evidence="5">
        <text>N(7)-methyl-GTP + H2O = N(7)-methyl-GMP + diphosphate + H(+)</text>
        <dbReference type="Rhea" id="RHEA:58744"/>
        <dbReference type="ChEBI" id="CHEBI:15377"/>
        <dbReference type="ChEBI" id="CHEBI:15378"/>
        <dbReference type="ChEBI" id="CHEBI:33019"/>
        <dbReference type="ChEBI" id="CHEBI:58285"/>
        <dbReference type="ChEBI" id="CHEBI:87133"/>
    </reaction>
</comment>
<comment type="cofactor">
    <cofactor evidence="5">
        <name>a divalent metal cation</name>
        <dbReference type="ChEBI" id="CHEBI:60240"/>
    </cofactor>
</comment>
<dbReference type="HAMAP" id="MF_00528">
    <property type="entry name" value="Maf"/>
    <property type="match status" value="1"/>
</dbReference>
<evidence type="ECO:0000256" key="2">
    <source>
        <dbReference type="ARBA" id="ARBA00022490"/>
    </source>
</evidence>
<dbReference type="Gene3D" id="3.90.950.10">
    <property type="match status" value="1"/>
</dbReference>
<protein>
    <recommendedName>
        <fullName evidence="5">7-methyl-GTP pyrophosphatase</fullName>
        <shortName evidence="5">m(7)GTP pyrophosphatase</shortName>
        <ecNumber evidence="5">3.6.1.-</ecNumber>
    </recommendedName>
</protein>
<dbReference type="GO" id="GO:0047429">
    <property type="term" value="F:nucleoside triphosphate diphosphatase activity"/>
    <property type="evidence" value="ECO:0007669"/>
    <property type="project" value="InterPro"/>
</dbReference>
<organism evidence="6 7">
    <name type="scientific">Pelistega suis</name>
    <dbReference type="NCBI Taxonomy" id="1631957"/>
    <lineage>
        <taxon>Bacteria</taxon>
        <taxon>Pseudomonadati</taxon>
        <taxon>Pseudomonadota</taxon>
        <taxon>Betaproteobacteria</taxon>
        <taxon>Burkholderiales</taxon>
        <taxon>Alcaligenaceae</taxon>
        <taxon>Pelistega</taxon>
    </lineage>
</organism>
<dbReference type="GO" id="GO:0009117">
    <property type="term" value="P:nucleotide metabolic process"/>
    <property type="evidence" value="ECO:0007669"/>
    <property type="project" value="UniProtKB-KW"/>
</dbReference>
<comment type="function">
    <text evidence="5">Nucleoside triphosphate pyrophosphatase that hydrolyzes 7-methyl-GTP (m(7)GTP). May have a dual role in cell division arrest and in preventing the incorporation of modified nucleotides into cellular nucleic acids.</text>
</comment>